<gene>
    <name evidence="1" type="ORF">TNCT_72131</name>
</gene>
<dbReference type="AlphaFoldDB" id="A0A8X6FX07"/>
<reference evidence="1" key="1">
    <citation type="submission" date="2020-07" db="EMBL/GenBank/DDBJ databases">
        <title>Multicomponent nature underlies the extraordinary mechanical properties of spider dragline silk.</title>
        <authorList>
            <person name="Kono N."/>
            <person name="Nakamura H."/>
            <person name="Mori M."/>
            <person name="Yoshida Y."/>
            <person name="Ohtoshi R."/>
            <person name="Malay A.D."/>
            <person name="Moran D.A.P."/>
            <person name="Tomita M."/>
            <person name="Numata K."/>
            <person name="Arakawa K."/>
        </authorList>
    </citation>
    <scope>NUCLEOTIDE SEQUENCE</scope>
</reference>
<proteinExistence type="predicted"/>
<evidence type="ECO:0000313" key="1">
    <source>
        <dbReference type="EMBL" id="GFQ69043.1"/>
    </source>
</evidence>
<dbReference type="Proteomes" id="UP000887116">
    <property type="component" value="Unassembled WGS sequence"/>
</dbReference>
<organism evidence="1 2">
    <name type="scientific">Trichonephila clavata</name>
    <name type="common">Joro spider</name>
    <name type="synonym">Nephila clavata</name>
    <dbReference type="NCBI Taxonomy" id="2740835"/>
    <lineage>
        <taxon>Eukaryota</taxon>
        <taxon>Metazoa</taxon>
        <taxon>Ecdysozoa</taxon>
        <taxon>Arthropoda</taxon>
        <taxon>Chelicerata</taxon>
        <taxon>Arachnida</taxon>
        <taxon>Araneae</taxon>
        <taxon>Araneomorphae</taxon>
        <taxon>Entelegynae</taxon>
        <taxon>Araneoidea</taxon>
        <taxon>Nephilidae</taxon>
        <taxon>Trichonephila</taxon>
    </lineage>
</organism>
<accession>A0A8X6FX07</accession>
<keyword evidence="2" id="KW-1185">Reference proteome</keyword>
<protein>
    <submittedName>
        <fullName evidence="1">Uncharacterized protein</fullName>
    </submittedName>
</protein>
<dbReference type="EMBL" id="BMAO01020669">
    <property type="protein sequence ID" value="GFQ69043.1"/>
    <property type="molecule type" value="Genomic_DNA"/>
</dbReference>
<comment type="caution">
    <text evidence="1">The sequence shown here is derived from an EMBL/GenBank/DDBJ whole genome shotgun (WGS) entry which is preliminary data.</text>
</comment>
<evidence type="ECO:0000313" key="2">
    <source>
        <dbReference type="Proteomes" id="UP000887116"/>
    </source>
</evidence>
<name>A0A8X6FX07_TRICU</name>
<sequence length="71" mass="8092">MVNAIQTRSQRKKEEINISLTNEVAEIELEENLVEDVENLVPSLKKDDKDTVNPIKINVDEVTEALLKSEE</sequence>